<organism evidence="1 2">
    <name type="scientific">Panagrolaimus sp. JU765</name>
    <dbReference type="NCBI Taxonomy" id="591449"/>
    <lineage>
        <taxon>Eukaryota</taxon>
        <taxon>Metazoa</taxon>
        <taxon>Ecdysozoa</taxon>
        <taxon>Nematoda</taxon>
        <taxon>Chromadorea</taxon>
        <taxon>Rhabditida</taxon>
        <taxon>Tylenchina</taxon>
        <taxon>Panagrolaimomorpha</taxon>
        <taxon>Panagrolaimoidea</taxon>
        <taxon>Panagrolaimidae</taxon>
        <taxon>Panagrolaimus</taxon>
    </lineage>
</organism>
<dbReference type="Proteomes" id="UP000887576">
    <property type="component" value="Unplaced"/>
</dbReference>
<sequence length="883" mass="100372">MFPLLIFLLFLLLPHDGTAFECYGDGMQPQYCSAVSQYCLKAVAYNGQVYRGCSYVQDCPQGPSCAPITYGDGNTDYVCCCIGDLCNTASDNRAIFALVTIPVFYLLNNLISVLGHAPLYRKRSVFDDNPGPRLPHNVDVHLYEIEIQPFIEAEGVEIPPERLMTFDGKTKIFFTIKSDGIEPSYEKLTLDAKDLEIKNFAVYRKSEKIDANISFNEEEKKLSIEPVNYRFEEKQKYRIDFEYTGKIRNYRELGFFHSQYINSDNNVVTLYGTQFESVMASTVFPNFDDPHFKANFSLTLIHPASLVTLSNTNEKSSAMRVWAWKGVENFLEKAVTAAENCFSAMLELTGVAQPLEKLDHVVLPQFAAGGMENWGLIIYNAGYSLLNPLEPELSNELGINEVFCHEIAHQWFGDLVTTDWWSNIVLNEGFAAFFETEAAIKGFPSQSGPFLDSAHILSTYISYSTARSHPIVSNGTHFDAVVYKEGSLIWRMMDQLLPDGAFRRALTHYLNKYAYSTTVYSDLANEINKEIADLDYKDWCGQKFSAKTFLDYWLTQINYPVLNVDIGFASDRKSMVYLLSQNDGGKKSSDQSWPIPLKPLGGDSKYSWLAPKGSCEDFSTTESLEVPFESDMVFNYKSSFFGKVNYSDAAFDLLYKMWSVEMPCGINFLKLMKDEASFQRTHRAVNLAVLILKNADVKCSSSIVFTTAVRFLAEGFMQNEYMPDYIQELITPTYRKFANWKQTTGFLDWDERNLQRTLLPTAVFLDIDDAREQAYNYYKMLMNDSNCNGDTDFIACNPIPFDYRSAAYCAAVKIDGGKAENFLSSILGKLRKSGHLHEADNIDNGLRCAKQHSSFFKQFFKSSRVTHDFHDLDKSETDDFQLF</sequence>
<accession>A0AC34RJ69</accession>
<evidence type="ECO:0000313" key="1">
    <source>
        <dbReference type="Proteomes" id="UP000887576"/>
    </source>
</evidence>
<protein>
    <submittedName>
        <fullName evidence="2">Aminopeptidase</fullName>
    </submittedName>
</protein>
<proteinExistence type="predicted"/>
<dbReference type="WBParaSite" id="JU765_v2.g7327.t1">
    <property type="protein sequence ID" value="JU765_v2.g7327.t1"/>
    <property type="gene ID" value="JU765_v2.g7327"/>
</dbReference>
<reference evidence="2" key="1">
    <citation type="submission" date="2022-11" db="UniProtKB">
        <authorList>
            <consortium name="WormBaseParasite"/>
        </authorList>
    </citation>
    <scope>IDENTIFICATION</scope>
</reference>
<name>A0AC34RJ69_9BILA</name>
<evidence type="ECO:0000313" key="2">
    <source>
        <dbReference type="WBParaSite" id="JU765_v2.g7327.t1"/>
    </source>
</evidence>